<evidence type="ECO:0000313" key="4">
    <source>
        <dbReference type="EMBL" id="RPA84905.1"/>
    </source>
</evidence>
<accession>A0A3N4IFJ1</accession>
<evidence type="ECO:0000256" key="2">
    <source>
        <dbReference type="SAM" id="Phobius"/>
    </source>
</evidence>
<protein>
    <submittedName>
        <fullName evidence="4">Phosphoglycerate mutase-like protein</fullName>
    </submittedName>
</protein>
<dbReference type="OrthoDB" id="258392at2759"/>
<evidence type="ECO:0000256" key="1">
    <source>
        <dbReference type="ARBA" id="ARBA00005375"/>
    </source>
</evidence>
<dbReference type="Gene3D" id="3.40.50.1240">
    <property type="entry name" value="Phosphoglycerate mutase-like"/>
    <property type="match status" value="1"/>
</dbReference>
<keyword evidence="2" id="KW-1133">Transmembrane helix</keyword>
<dbReference type="PANTHER" id="PTHR11567:SF142">
    <property type="entry name" value="PHOSPHOGLYCERATE MUTASE-LIKE PROTEIN"/>
    <property type="match status" value="1"/>
</dbReference>
<feature type="chain" id="PRO_5018039099" evidence="3">
    <location>
        <begin position="22"/>
        <end position="489"/>
    </location>
</feature>
<organism evidence="4 5">
    <name type="scientific">Ascobolus immersus RN42</name>
    <dbReference type="NCBI Taxonomy" id="1160509"/>
    <lineage>
        <taxon>Eukaryota</taxon>
        <taxon>Fungi</taxon>
        <taxon>Dikarya</taxon>
        <taxon>Ascomycota</taxon>
        <taxon>Pezizomycotina</taxon>
        <taxon>Pezizomycetes</taxon>
        <taxon>Pezizales</taxon>
        <taxon>Ascobolaceae</taxon>
        <taxon>Ascobolus</taxon>
    </lineage>
</organism>
<dbReference type="PANTHER" id="PTHR11567">
    <property type="entry name" value="ACID PHOSPHATASE-RELATED"/>
    <property type="match status" value="1"/>
</dbReference>
<dbReference type="Proteomes" id="UP000275078">
    <property type="component" value="Unassembled WGS sequence"/>
</dbReference>
<keyword evidence="2" id="KW-0472">Membrane</keyword>
<sequence length="489" mass="53438">MSPISLTAAVLLASILPSAIAHGGHGHVVSTVIFHRHGDRTPKLLGNTHLTPLGQSQLFDSGLFYRTRYITGNNHGVDISDLEEKTILTGRNEVNVYSPDEVTLGMSASSWASGFYDGAAPYSQLSDNTNVTSPVGDEVYAVLHSTPADYKDAIWLKGDDGCTASEKAAVSAYFDSVDFLKTEKSSATFYSSLKKFFPEDALAKLNELEGGLSFRNAYIIYDYLYFRTQYPTSDNTPTPSESELSQAKQLADQAEVALNKYDPKNKLSAISARTLLGRVTSLLEASIKSDFQTNRVTYLSGSYDTILSLFSILGLDGEQYKHIPEYGASFVFELLQDDDDDDDDDFDLRISFRNGTAESTSLKNLIEDEFDDLKEDWEEEGKLITSASQWCTLCNSDREFCALYDDRVVVEKAGVATLEGGKCKKESMNNANAGVIGAMVTLVVLGASLAAAWGLGFVAFGRRRKQEQAIGMGAVTKTVSYESSVAERV</sequence>
<feature type="transmembrane region" description="Helical" evidence="2">
    <location>
        <begin position="433"/>
        <end position="460"/>
    </location>
</feature>
<evidence type="ECO:0000256" key="3">
    <source>
        <dbReference type="SAM" id="SignalP"/>
    </source>
</evidence>
<dbReference type="InterPro" id="IPR050645">
    <property type="entry name" value="Histidine_acid_phosphatase"/>
</dbReference>
<keyword evidence="5" id="KW-1185">Reference proteome</keyword>
<proteinExistence type="inferred from homology"/>
<dbReference type="EMBL" id="ML119656">
    <property type="protein sequence ID" value="RPA84905.1"/>
    <property type="molecule type" value="Genomic_DNA"/>
</dbReference>
<dbReference type="Pfam" id="PF00328">
    <property type="entry name" value="His_Phos_2"/>
    <property type="match status" value="1"/>
</dbReference>
<gene>
    <name evidence="4" type="ORF">BJ508DRAFT_373916</name>
</gene>
<keyword evidence="3" id="KW-0732">Signal</keyword>
<evidence type="ECO:0000313" key="5">
    <source>
        <dbReference type="Proteomes" id="UP000275078"/>
    </source>
</evidence>
<comment type="similarity">
    <text evidence="1">Belongs to the histidine acid phosphatase family.</text>
</comment>
<reference evidence="4 5" key="1">
    <citation type="journal article" date="2018" name="Nat. Ecol. Evol.">
        <title>Pezizomycetes genomes reveal the molecular basis of ectomycorrhizal truffle lifestyle.</title>
        <authorList>
            <person name="Murat C."/>
            <person name="Payen T."/>
            <person name="Noel B."/>
            <person name="Kuo A."/>
            <person name="Morin E."/>
            <person name="Chen J."/>
            <person name="Kohler A."/>
            <person name="Krizsan K."/>
            <person name="Balestrini R."/>
            <person name="Da Silva C."/>
            <person name="Montanini B."/>
            <person name="Hainaut M."/>
            <person name="Levati E."/>
            <person name="Barry K.W."/>
            <person name="Belfiori B."/>
            <person name="Cichocki N."/>
            <person name="Clum A."/>
            <person name="Dockter R.B."/>
            <person name="Fauchery L."/>
            <person name="Guy J."/>
            <person name="Iotti M."/>
            <person name="Le Tacon F."/>
            <person name="Lindquist E.A."/>
            <person name="Lipzen A."/>
            <person name="Malagnac F."/>
            <person name="Mello A."/>
            <person name="Molinier V."/>
            <person name="Miyauchi S."/>
            <person name="Poulain J."/>
            <person name="Riccioni C."/>
            <person name="Rubini A."/>
            <person name="Sitrit Y."/>
            <person name="Splivallo R."/>
            <person name="Traeger S."/>
            <person name="Wang M."/>
            <person name="Zifcakova L."/>
            <person name="Wipf D."/>
            <person name="Zambonelli A."/>
            <person name="Paolocci F."/>
            <person name="Nowrousian M."/>
            <person name="Ottonello S."/>
            <person name="Baldrian P."/>
            <person name="Spatafora J.W."/>
            <person name="Henrissat B."/>
            <person name="Nagy L.G."/>
            <person name="Aury J.M."/>
            <person name="Wincker P."/>
            <person name="Grigoriev I.V."/>
            <person name="Bonfante P."/>
            <person name="Martin F.M."/>
        </authorList>
    </citation>
    <scope>NUCLEOTIDE SEQUENCE [LARGE SCALE GENOMIC DNA]</scope>
    <source>
        <strain evidence="4 5">RN42</strain>
    </source>
</reference>
<dbReference type="AlphaFoldDB" id="A0A3N4IFJ1"/>
<dbReference type="SUPFAM" id="SSF53254">
    <property type="entry name" value="Phosphoglycerate mutase-like"/>
    <property type="match status" value="1"/>
</dbReference>
<dbReference type="CDD" id="cd07061">
    <property type="entry name" value="HP_HAP_like"/>
    <property type="match status" value="1"/>
</dbReference>
<keyword evidence="2" id="KW-0812">Transmembrane</keyword>
<feature type="signal peptide" evidence="3">
    <location>
        <begin position="1"/>
        <end position="21"/>
    </location>
</feature>
<dbReference type="STRING" id="1160509.A0A3N4IFJ1"/>
<dbReference type="InterPro" id="IPR000560">
    <property type="entry name" value="His_Pase_clade-2"/>
</dbReference>
<dbReference type="InterPro" id="IPR029033">
    <property type="entry name" value="His_PPase_superfam"/>
</dbReference>
<name>A0A3N4IFJ1_ASCIM</name>
<dbReference type="GO" id="GO:0016791">
    <property type="term" value="F:phosphatase activity"/>
    <property type="evidence" value="ECO:0007669"/>
    <property type="project" value="TreeGrafter"/>
</dbReference>